<proteinExistence type="inferred from homology"/>
<dbReference type="PRINTS" id="PR01543">
    <property type="entry name" value="ANATRNSFRASE"/>
</dbReference>
<dbReference type="EMBL" id="JAOCZP010000003">
    <property type="protein sequence ID" value="MCT7375771.1"/>
    <property type="molecule type" value="Genomic_DNA"/>
</dbReference>
<dbReference type="Gene3D" id="3.30.2140.10">
    <property type="entry name" value="Arylamine N-acetyltransferase"/>
    <property type="match status" value="1"/>
</dbReference>
<keyword evidence="4" id="KW-1185">Reference proteome</keyword>
<sequence>MNVATQTINLAAYLRRVKYEGPLEPTLETLSALHLHHPLAIAFENLDPLLRRPVNLDLASLQEKLIFGGRGGYCFEHNLLFMHVLSTLGFQVSGLAARVLWGREEDAVTPRGHMLLRVELPEGTYLADVGFGGLTLTAPLRLEAGLEQETPHESFRLDRDGDTWRMRADVDGEWRCLYRFSLEEQFPVDYEATNYFLSTSPASHFRNSLIAARPTPEGRYALLNNRLNVHGGNGSRRELKEAEEIEAVLWDIFGIDVPEGLPEALKREAIA</sequence>
<dbReference type="InterPro" id="IPR001447">
    <property type="entry name" value="Arylamine_N-AcTrfase"/>
</dbReference>
<dbReference type="Gene3D" id="2.40.128.150">
    <property type="entry name" value="Cysteine proteinases"/>
    <property type="match status" value="1"/>
</dbReference>
<protein>
    <submittedName>
        <fullName evidence="3">Arylamine N-acetyltransferase</fullName>
    </submittedName>
</protein>
<dbReference type="Pfam" id="PF00797">
    <property type="entry name" value="Acetyltransf_2"/>
    <property type="match status" value="1"/>
</dbReference>
<dbReference type="RefSeq" id="WP_260902973.1">
    <property type="nucleotide sequence ID" value="NZ_JAOCZP010000003.1"/>
</dbReference>
<comment type="caution">
    <text evidence="3">The sequence shown here is derived from an EMBL/GenBank/DDBJ whole genome shotgun (WGS) entry which is preliminary data.</text>
</comment>
<evidence type="ECO:0000256" key="1">
    <source>
        <dbReference type="ARBA" id="ARBA00006547"/>
    </source>
</evidence>
<evidence type="ECO:0000313" key="4">
    <source>
        <dbReference type="Proteomes" id="UP001320831"/>
    </source>
</evidence>
<organism evidence="3 4">
    <name type="scientific">Chelativorans salis</name>
    <dbReference type="NCBI Taxonomy" id="2978478"/>
    <lineage>
        <taxon>Bacteria</taxon>
        <taxon>Pseudomonadati</taxon>
        <taxon>Pseudomonadota</taxon>
        <taxon>Alphaproteobacteria</taxon>
        <taxon>Hyphomicrobiales</taxon>
        <taxon>Phyllobacteriaceae</taxon>
        <taxon>Chelativorans</taxon>
    </lineage>
</organism>
<comment type="similarity">
    <text evidence="1 2">Belongs to the arylamine N-acetyltransferase family.</text>
</comment>
<accession>A0ABT2LMH3</accession>
<reference evidence="3 4" key="1">
    <citation type="submission" date="2022-09" db="EMBL/GenBank/DDBJ databases">
        <title>Chelativorans salina sp. nov., a novel slightly halophilic bacterium isolated from a saline lake sediment enrichment.</title>
        <authorList>
            <person name="Gao L."/>
            <person name="Fang B.-Z."/>
            <person name="Li W.-J."/>
        </authorList>
    </citation>
    <scope>NUCLEOTIDE SEQUENCE [LARGE SCALE GENOMIC DNA]</scope>
    <source>
        <strain evidence="3 4">EGI FJ00035</strain>
    </source>
</reference>
<dbReference type="InterPro" id="IPR038765">
    <property type="entry name" value="Papain-like_cys_pep_sf"/>
</dbReference>
<dbReference type="PANTHER" id="PTHR11786:SF0">
    <property type="entry name" value="ARYLAMINE N-ACETYLTRANSFERASE 4-RELATED"/>
    <property type="match status" value="1"/>
</dbReference>
<gene>
    <name evidence="3" type="ORF">N5A92_12075</name>
</gene>
<dbReference type="SUPFAM" id="SSF54001">
    <property type="entry name" value="Cysteine proteinases"/>
    <property type="match status" value="1"/>
</dbReference>
<dbReference type="PANTHER" id="PTHR11786">
    <property type="entry name" value="N-HYDROXYARYLAMINE O-ACETYLTRANSFERASE"/>
    <property type="match status" value="1"/>
</dbReference>
<evidence type="ECO:0000313" key="3">
    <source>
        <dbReference type="EMBL" id="MCT7375771.1"/>
    </source>
</evidence>
<evidence type="ECO:0000256" key="2">
    <source>
        <dbReference type="RuleBase" id="RU003452"/>
    </source>
</evidence>
<name>A0ABT2LMH3_9HYPH</name>
<dbReference type="Proteomes" id="UP001320831">
    <property type="component" value="Unassembled WGS sequence"/>
</dbReference>